<dbReference type="RefSeq" id="WP_023226751.1">
    <property type="nucleotide sequence ID" value="NZ_CP033356.2"/>
</dbReference>
<dbReference type="EMBL" id="DAAQXN010000013">
    <property type="protein sequence ID" value="HAE1283773.1"/>
    <property type="molecule type" value="Genomic_DNA"/>
</dbReference>
<evidence type="ECO:0000313" key="7">
    <source>
        <dbReference type="EMBL" id="HAB2443603.1"/>
    </source>
</evidence>
<sequence>MFKYIETEVAGGFGEATTLDISMPPPIVFTLEHSFDGWLGDCIMETFPCFVITEKAKVLIENLNLSGIFFDSVITSKSDIFEELYPNIKLPEIYWAKITGIVGKDDFGIADDLRLVISDDALKVLESCGLKHAGITDYYHDMNLHRTDYLERH</sequence>
<dbReference type="EMBL" id="DAAFYR010000012">
    <property type="protein sequence ID" value="HAB2046943.1"/>
    <property type="molecule type" value="Genomic_DNA"/>
</dbReference>
<comment type="caution">
    <text evidence="3">The sequence shown here is derived from an EMBL/GenBank/DDBJ whole genome shotgun (WGS) entry which is preliminary data.</text>
</comment>
<evidence type="ECO:0000313" key="4">
    <source>
        <dbReference type="EMBL" id="HAB2046943.1"/>
    </source>
</evidence>
<evidence type="ECO:0000313" key="21">
    <source>
        <dbReference type="EMBL" id="HAE1713601.1"/>
    </source>
</evidence>
<dbReference type="EMBL" id="DAAGWG010000011">
    <property type="protein sequence ID" value="HAB4815327.1"/>
    <property type="molecule type" value="Genomic_DNA"/>
</dbReference>
<evidence type="ECO:0000313" key="11">
    <source>
        <dbReference type="EMBL" id="HAB4815327.1"/>
    </source>
</evidence>
<dbReference type="EMBL" id="DAAHED010000013">
    <property type="protein sequence ID" value="HAB5716991.1"/>
    <property type="molecule type" value="Genomic_DNA"/>
</dbReference>
<dbReference type="EMBL" id="DAAGAO010000014">
    <property type="protein sequence ID" value="HAB2272918.1"/>
    <property type="molecule type" value="Genomic_DNA"/>
</dbReference>
<dbReference type="EMBL" id="DAAGWT010000012">
    <property type="protein sequence ID" value="HAB4872996.1"/>
    <property type="molecule type" value="Genomic_DNA"/>
</dbReference>
<evidence type="ECO:0000313" key="13">
    <source>
        <dbReference type="EMBL" id="HAB5502923.1"/>
    </source>
</evidence>
<dbReference type="AlphaFoldDB" id="A0A3Y4MAJ9"/>
<evidence type="ECO:0000313" key="12">
    <source>
        <dbReference type="EMBL" id="HAB4872996.1"/>
    </source>
</evidence>
<evidence type="ECO:0000313" key="2">
    <source>
        <dbReference type="EMBL" id="HAB1647447.1"/>
    </source>
</evidence>
<accession>A0A3Y4MAJ9</accession>
<gene>
    <name evidence="17" type="ORF">G2926_15970</name>
    <name evidence="18" type="ORF">G2947_15940</name>
    <name evidence="19" type="ORF">G2988_15240</name>
    <name evidence="20" type="ORF">G3A15_17025</name>
    <name evidence="21" type="ORF">G3A26_16610</name>
    <name evidence="12" type="ORF">GB029_15950</name>
    <name evidence="14" type="ORF">GB188_15890</name>
    <name evidence="4" type="ORF">GB195_15945</name>
    <name evidence="5" type="ORF">GB338_18265</name>
    <name evidence="16" type="ORF">GB345_16215</name>
    <name evidence="15" type="ORF">GB359_15635</name>
    <name evidence="9" type="ORF">GB406_17070</name>
    <name evidence="6" type="ORF">GB431_16605</name>
    <name evidence="7" type="ORF">GB534_16720</name>
    <name evidence="8" type="ORF">GB593_16605</name>
    <name evidence="2" type="ORF">GBW19_16605</name>
    <name evidence="13" type="ORF">GBW64_18065</name>
    <name evidence="3" type="ORF">GBY20_17025</name>
    <name evidence="1" type="ORF">GBZ27_17040</name>
    <name evidence="10" type="ORF">GBZ60_18080</name>
    <name evidence="11" type="ORF">GBZ72_15780</name>
</gene>
<evidence type="ECO:0000313" key="17">
    <source>
        <dbReference type="EMBL" id="HAE1283773.1"/>
    </source>
</evidence>
<evidence type="ECO:0000313" key="6">
    <source>
        <dbReference type="EMBL" id="HAB2317764.1"/>
    </source>
</evidence>
<reference evidence="3" key="2">
    <citation type="submission" date="2019-10" db="EMBL/GenBank/DDBJ databases">
        <authorList>
            <consortium name="NCBI Pathogen Detection Project"/>
        </authorList>
    </citation>
    <scope>NUCLEOTIDE SEQUENCE</scope>
    <source>
        <strain evidence="3">Salmonella enterica</strain>
    </source>
</reference>
<reference evidence="3" key="1">
    <citation type="journal article" date="2018" name="Genome Biol.">
        <title>SKESA: strategic k-mer extension for scrupulous assemblies.</title>
        <authorList>
            <person name="Souvorov A."/>
            <person name="Agarwala R."/>
            <person name="Lipman D.J."/>
        </authorList>
    </citation>
    <scope>NUCLEOTIDE SEQUENCE</scope>
    <source>
        <strain evidence="3">Salmonella enterica</strain>
    </source>
</reference>
<dbReference type="EMBL" id="DAAHHH010000012">
    <property type="protein sequence ID" value="HAB6072091.1"/>
    <property type="molecule type" value="Genomic_DNA"/>
</dbReference>
<dbReference type="EMBL" id="DAARAN010000012">
    <property type="protein sequence ID" value="HAE1628168.1"/>
    <property type="molecule type" value="Genomic_DNA"/>
</dbReference>
<evidence type="ECO:0000313" key="1">
    <source>
        <dbReference type="EMBL" id="HAB0936865.1"/>
    </source>
</evidence>
<dbReference type="EMBL" id="DAAQXX010000012">
    <property type="protein sequence ID" value="HAE1327721.1"/>
    <property type="molecule type" value="Genomic_DNA"/>
</dbReference>
<dbReference type="EMBL" id="DAAFPP010000012">
    <property type="protein sequence ID" value="HAB0936865.1"/>
    <property type="molecule type" value="Genomic_DNA"/>
</dbReference>
<proteinExistence type="predicted"/>
<dbReference type="EMBL" id="DAAQYE010000014">
    <property type="protein sequence ID" value="HAE1358813.1"/>
    <property type="molecule type" value="Genomic_DNA"/>
</dbReference>
<dbReference type="EMBL" id="DAAGAY010000012">
    <property type="protein sequence ID" value="HAB2317764.1"/>
    <property type="molecule type" value="Genomic_DNA"/>
</dbReference>
<name>A0A3Y4MAJ9_SALET</name>
<dbReference type="EMBL" id="DAAGBY010000012">
    <property type="protein sequence ID" value="HAB2443603.1"/>
    <property type="molecule type" value="Genomic_DNA"/>
</dbReference>
<dbReference type="EMBL" id="DAAHHI010000012">
    <property type="protein sequence ID" value="HAB6085816.1"/>
    <property type="molecule type" value="Genomic_DNA"/>
</dbReference>
<organism evidence="3">
    <name type="scientific">Salmonella enterica I</name>
    <dbReference type="NCBI Taxonomy" id="59201"/>
    <lineage>
        <taxon>Bacteria</taxon>
        <taxon>Pseudomonadati</taxon>
        <taxon>Pseudomonadota</taxon>
        <taxon>Gammaproteobacteria</taxon>
        <taxon>Enterobacterales</taxon>
        <taxon>Enterobacteriaceae</taxon>
        <taxon>Salmonella</taxon>
    </lineage>
</organism>
<evidence type="ECO:0000313" key="5">
    <source>
        <dbReference type="EMBL" id="HAB2272918.1"/>
    </source>
</evidence>
<dbReference type="EMBL" id="DAAFWU010000012">
    <property type="protein sequence ID" value="HAB1830815.1"/>
    <property type="molecule type" value="Genomic_DNA"/>
</dbReference>
<dbReference type="EMBL" id="DAAGCD010000012">
    <property type="protein sequence ID" value="HAB2452064.1"/>
    <property type="molecule type" value="Genomic_DNA"/>
</dbReference>
<evidence type="ECO:0000313" key="14">
    <source>
        <dbReference type="EMBL" id="HAB5716991.1"/>
    </source>
</evidence>
<evidence type="ECO:0000313" key="15">
    <source>
        <dbReference type="EMBL" id="HAB6072091.1"/>
    </source>
</evidence>
<dbReference type="EMBL" id="DAAFVJ010000012">
    <property type="protein sequence ID" value="HAB1647447.1"/>
    <property type="molecule type" value="Genomic_DNA"/>
</dbReference>
<evidence type="ECO:0000313" key="3">
    <source>
        <dbReference type="EMBL" id="HAB1830815.1"/>
    </source>
</evidence>
<evidence type="ECO:0000313" key="16">
    <source>
        <dbReference type="EMBL" id="HAB6085816.1"/>
    </source>
</evidence>
<evidence type="ECO:0000313" key="18">
    <source>
        <dbReference type="EMBL" id="HAE1327721.1"/>
    </source>
</evidence>
<evidence type="ECO:0000313" key="8">
    <source>
        <dbReference type="EMBL" id="HAB2452064.1"/>
    </source>
</evidence>
<evidence type="ECO:0000313" key="10">
    <source>
        <dbReference type="EMBL" id="HAB4635527.1"/>
    </source>
</evidence>
<protein>
    <submittedName>
        <fullName evidence="3">Uncharacterized protein</fullName>
    </submittedName>
</protein>
<evidence type="ECO:0000313" key="19">
    <source>
        <dbReference type="EMBL" id="HAE1358813.1"/>
    </source>
</evidence>
<dbReference type="EMBL" id="DAARBF010000012">
    <property type="protein sequence ID" value="HAE1713601.1"/>
    <property type="molecule type" value="Genomic_DNA"/>
</dbReference>
<evidence type="ECO:0000313" key="20">
    <source>
        <dbReference type="EMBL" id="HAE1628168.1"/>
    </source>
</evidence>
<dbReference type="EMBL" id="DAAGUQ010000012">
    <property type="protein sequence ID" value="HAB4635527.1"/>
    <property type="molecule type" value="Genomic_DNA"/>
</dbReference>
<dbReference type="EMBL" id="DAAHCA010000011">
    <property type="protein sequence ID" value="HAB5502923.1"/>
    <property type="molecule type" value="Genomic_DNA"/>
</dbReference>
<dbReference type="EMBL" id="DAAGTZ010000012">
    <property type="protein sequence ID" value="HAB4560404.1"/>
    <property type="molecule type" value="Genomic_DNA"/>
</dbReference>
<evidence type="ECO:0000313" key="9">
    <source>
        <dbReference type="EMBL" id="HAB4560404.1"/>
    </source>
</evidence>